<keyword evidence="7 8" id="KW-0472">Membrane</keyword>
<comment type="caution">
    <text evidence="9">The sequence shown here is derived from an EMBL/GenBank/DDBJ whole genome shotgun (WGS) entry which is preliminary data.</text>
</comment>
<evidence type="ECO:0000256" key="4">
    <source>
        <dbReference type="ARBA" id="ARBA00022692"/>
    </source>
</evidence>
<organism evidence="9 10">
    <name type="scientific">Candidatus Magnetominusculus xianensis</name>
    <dbReference type="NCBI Taxonomy" id="1748249"/>
    <lineage>
        <taxon>Bacteria</taxon>
        <taxon>Pseudomonadati</taxon>
        <taxon>Nitrospirota</taxon>
        <taxon>Nitrospiria</taxon>
        <taxon>Nitrospirales</taxon>
        <taxon>Nitrospiraceae</taxon>
        <taxon>Candidatus Magnetominusculus</taxon>
    </lineage>
</organism>
<feature type="transmembrane region" description="Helical" evidence="8">
    <location>
        <begin position="124"/>
        <end position="146"/>
    </location>
</feature>
<feature type="transmembrane region" description="Helical" evidence="8">
    <location>
        <begin position="78"/>
        <end position="104"/>
    </location>
</feature>
<keyword evidence="3" id="KW-1003">Cell membrane</keyword>
<protein>
    <submittedName>
        <fullName evidence="9">Rod shape-determining protein MreD</fullName>
    </submittedName>
</protein>
<keyword evidence="5" id="KW-0133">Cell shape</keyword>
<dbReference type="InterPro" id="IPR007227">
    <property type="entry name" value="Cell_shape_determining_MreD"/>
</dbReference>
<evidence type="ECO:0000256" key="3">
    <source>
        <dbReference type="ARBA" id="ARBA00022475"/>
    </source>
</evidence>
<name>A0ABR5SK65_9BACT</name>
<dbReference type="EMBL" id="LNQR01000012">
    <property type="protein sequence ID" value="KWT93242.1"/>
    <property type="molecule type" value="Genomic_DNA"/>
</dbReference>
<evidence type="ECO:0000256" key="5">
    <source>
        <dbReference type="ARBA" id="ARBA00022960"/>
    </source>
</evidence>
<dbReference type="NCBIfam" id="TIGR03426">
    <property type="entry name" value="shape_MreD"/>
    <property type="match status" value="1"/>
</dbReference>
<reference evidence="9 10" key="1">
    <citation type="submission" date="2015-11" db="EMBL/GenBank/DDBJ databases">
        <authorList>
            <person name="Lin W."/>
        </authorList>
    </citation>
    <scope>NUCLEOTIDE SEQUENCE [LARGE SCALE GENOMIC DNA]</scope>
    <source>
        <strain evidence="9 10">HCH-1</strain>
    </source>
</reference>
<keyword evidence="6 8" id="KW-1133">Transmembrane helix</keyword>
<evidence type="ECO:0000313" key="10">
    <source>
        <dbReference type="Proteomes" id="UP000060487"/>
    </source>
</evidence>
<keyword evidence="4 8" id="KW-0812">Transmembrane</keyword>
<evidence type="ECO:0000256" key="7">
    <source>
        <dbReference type="ARBA" id="ARBA00023136"/>
    </source>
</evidence>
<dbReference type="Proteomes" id="UP000060487">
    <property type="component" value="Unassembled WGS sequence"/>
</dbReference>
<evidence type="ECO:0000313" key="9">
    <source>
        <dbReference type="EMBL" id="KWT93242.1"/>
    </source>
</evidence>
<feature type="transmembrane region" description="Helical" evidence="8">
    <location>
        <begin position="47"/>
        <end position="66"/>
    </location>
</feature>
<dbReference type="Pfam" id="PF04093">
    <property type="entry name" value="MreD"/>
    <property type="match status" value="1"/>
</dbReference>
<evidence type="ECO:0000256" key="2">
    <source>
        <dbReference type="ARBA" id="ARBA00007776"/>
    </source>
</evidence>
<evidence type="ECO:0000256" key="6">
    <source>
        <dbReference type="ARBA" id="ARBA00022989"/>
    </source>
</evidence>
<proteinExistence type="inferred from homology"/>
<evidence type="ECO:0000256" key="1">
    <source>
        <dbReference type="ARBA" id="ARBA00004651"/>
    </source>
</evidence>
<accession>A0ABR5SK65</accession>
<gene>
    <name evidence="9" type="primary">mreD</name>
    <name evidence="9" type="ORF">ASN18_0325</name>
</gene>
<comment type="similarity">
    <text evidence="2">Belongs to the MreD family.</text>
</comment>
<evidence type="ECO:0000256" key="8">
    <source>
        <dbReference type="SAM" id="Phobius"/>
    </source>
</evidence>
<sequence length="151" mass="17316">MKWLKENILWITLVALAVVIDESRVYRVNVMVVLVYYIGIRWDTRKAVLWAFIIGLLLDSIALKILGPNILSKGTLIFMAYFFQTGIFNLTSLLNAILCFAFTVADNFIVYYSLTLFDTKPAEIVYAVNITLYQAVINAVIGYFVIRERDE</sequence>
<dbReference type="RefSeq" id="WP_085050856.1">
    <property type="nucleotide sequence ID" value="NZ_LNQR01000012.1"/>
</dbReference>
<comment type="subcellular location">
    <subcellularLocation>
        <location evidence="1">Cell membrane</location>
        <topology evidence="1">Multi-pass membrane protein</topology>
    </subcellularLocation>
</comment>
<keyword evidence="10" id="KW-1185">Reference proteome</keyword>